<sequence length="581" mass="63361">VRSILSNGQVHAISSHMIAVSAQINAPAQALVEAQWQDGEWRSIGYVGDGDFYNPAVPEHYRVDPDTMHLRVRGQSGSELRLPVTPVITELSAERAEGRISVKGRTTLLSGGVYAFSDGAWKGIADIENGIFSNTKVPNNYLFEPETLRVRVQGNLLTSLPVDATLGFPHSRTVLVRPMMLASAEAAEMSWRLHKADYQPTGYYAVANQDIEVWVSGNAGDLTLLVGIQGMADRDDPAQQSANMRATRLVAGRNVIRDPLGGVIHLRSLLGPSNGITRVIVGGDAIPIPYYQQGLTSAAEWRHMLNVSNAPEVELVGRQVVVAAFRKTALKFVNIAPESIVGSHEEVLRLEAEVSGLDGSTPLHSRSSLLIYAVEARANANPHATTGYIGLPYSDGAGMYAEALVGGKAANRWVALHEYGHHYQNRTNGIHPFGEVSVNLYSLAVGRVHENEYTHSLPGRWPALEAWLAQPRGDKDFERCPDPMAIYEQLRKGLGQAFLPAWDRYIREHPVSAPGLKDFILSASIVSRFDLANFFADWGVLKEENSEIWAAVAALNLPQPPVGLTSIRPYIVDPDAQSPIG</sequence>
<dbReference type="PROSITE" id="PS51723">
    <property type="entry name" value="PEPTIDASE_M60"/>
    <property type="match status" value="1"/>
</dbReference>
<feature type="domain" description="Peptidase M60" evidence="1">
    <location>
        <begin position="196"/>
        <end position="495"/>
    </location>
</feature>
<proteinExistence type="predicted"/>
<evidence type="ECO:0000313" key="3">
    <source>
        <dbReference type="Proteomes" id="UP001148184"/>
    </source>
</evidence>
<dbReference type="Proteomes" id="UP001148184">
    <property type="component" value="Unassembled WGS sequence"/>
</dbReference>
<gene>
    <name evidence="2" type="ORF">M5G17_02270</name>
</gene>
<comment type="caution">
    <text evidence="2">The sequence shown here is derived from an EMBL/GenBank/DDBJ whole genome shotgun (WGS) entry which is preliminary data.</text>
</comment>
<evidence type="ECO:0000259" key="1">
    <source>
        <dbReference type="PROSITE" id="PS51723"/>
    </source>
</evidence>
<feature type="non-terminal residue" evidence="2">
    <location>
        <position position="1"/>
    </location>
</feature>
<dbReference type="Gene3D" id="3.40.390.80">
    <property type="entry name" value="Peptidase M60, enhancin-like domain 2"/>
    <property type="match status" value="1"/>
</dbReference>
<dbReference type="InterPro" id="IPR042279">
    <property type="entry name" value="Pep_M60_3"/>
</dbReference>
<dbReference type="Gene3D" id="2.60.120.1250">
    <property type="entry name" value="Peptidase M60, enhancin-like domain 1"/>
    <property type="match status" value="1"/>
</dbReference>
<name>A0ABT5P2K1_9PSED</name>
<dbReference type="InterPro" id="IPR031161">
    <property type="entry name" value="Peptidase_M60_dom"/>
</dbReference>
<dbReference type="Pfam" id="PF17291">
    <property type="entry name" value="M60-like_N"/>
    <property type="match status" value="1"/>
</dbReference>
<keyword evidence="3" id="KW-1185">Reference proteome</keyword>
<dbReference type="SMART" id="SM01276">
    <property type="entry name" value="M60-like"/>
    <property type="match status" value="1"/>
</dbReference>
<dbReference type="EMBL" id="JAMDGZ010000003">
    <property type="protein sequence ID" value="MDD1012507.1"/>
    <property type="molecule type" value="Genomic_DNA"/>
</dbReference>
<dbReference type="InterPro" id="IPR035423">
    <property type="entry name" value="M60-like_N"/>
</dbReference>
<organism evidence="2 3">
    <name type="scientific">Pseudomonas rubra</name>
    <dbReference type="NCBI Taxonomy" id="2942627"/>
    <lineage>
        <taxon>Bacteria</taxon>
        <taxon>Pseudomonadati</taxon>
        <taxon>Pseudomonadota</taxon>
        <taxon>Gammaproteobacteria</taxon>
        <taxon>Pseudomonadales</taxon>
        <taxon>Pseudomonadaceae</taxon>
        <taxon>Pseudomonas</taxon>
    </lineage>
</organism>
<evidence type="ECO:0000313" key="2">
    <source>
        <dbReference type="EMBL" id="MDD1012507.1"/>
    </source>
</evidence>
<accession>A0ABT5P2K1</accession>
<dbReference type="Gene3D" id="1.10.390.30">
    <property type="entry name" value="Peptidase M60, enhancin-like domain 3"/>
    <property type="match status" value="1"/>
</dbReference>
<dbReference type="Pfam" id="PF13402">
    <property type="entry name" value="Peptidase_M60"/>
    <property type="match status" value="1"/>
</dbReference>
<dbReference type="RefSeq" id="WP_273891386.1">
    <property type="nucleotide sequence ID" value="NZ_JAMDGP010000084.1"/>
</dbReference>
<reference evidence="2 3" key="1">
    <citation type="submission" date="2022-05" db="EMBL/GenBank/DDBJ databases">
        <title>Novel Pseudomonas spp. Isolated from a Rainbow Trout Aquaculture Facility.</title>
        <authorList>
            <person name="Testerman T."/>
            <person name="Graf J."/>
        </authorList>
    </citation>
    <scope>NUCLEOTIDE SEQUENCE [LARGE SCALE GENOMIC DNA]</scope>
    <source>
        <strain evidence="2 3">ID1025</strain>
    </source>
</reference>
<protein>
    <submittedName>
        <fullName evidence="2">M60 family metallopeptidase</fullName>
    </submittedName>
</protein>